<organism evidence="2 3">
    <name type="scientific">Streptomyces violascens</name>
    <dbReference type="NCBI Taxonomy" id="67381"/>
    <lineage>
        <taxon>Bacteria</taxon>
        <taxon>Bacillati</taxon>
        <taxon>Actinomycetota</taxon>
        <taxon>Actinomycetes</taxon>
        <taxon>Kitasatosporales</taxon>
        <taxon>Streptomycetaceae</taxon>
        <taxon>Streptomyces</taxon>
    </lineage>
</organism>
<name>A0ABQ3QSL3_9ACTN</name>
<dbReference type="InterPro" id="IPR016035">
    <property type="entry name" value="Acyl_Trfase/lysoPLipase"/>
</dbReference>
<accession>A0ABQ3QSL3</accession>
<reference evidence="2" key="1">
    <citation type="submission" date="2024-05" db="EMBL/GenBank/DDBJ databases">
        <title>Whole genome shotgun sequence of Streptomyces violascens NBRC 12920.</title>
        <authorList>
            <person name="Komaki H."/>
            <person name="Tamura T."/>
        </authorList>
    </citation>
    <scope>NUCLEOTIDE SEQUENCE</scope>
    <source>
        <strain evidence="2">NBRC 12920</strain>
    </source>
</reference>
<dbReference type="EMBL" id="BNDY01000017">
    <property type="protein sequence ID" value="GHI40243.1"/>
    <property type="molecule type" value="Genomic_DNA"/>
</dbReference>
<dbReference type="InterPro" id="IPR001227">
    <property type="entry name" value="Ac_transferase_dom_sf"/>
</dbReference>
<gene>
    <name evidence="2" type="ORF">Sviol_46510</name>
</gene>
<feature type="domain" description="Malonyl-CoA:ACP transacylase (MAT)" evidence="1">
    <location>
        <begin position="102"/>
        <end position="404"/>
    </location>
</feature>
<dbReference type="Pfam" id="PF00698">
    <property type="entry name" value="Acyl_transf_1"/>
    <property type="match status" value="1"/>
</dbReference>
<dbReference type="Proteomes" id="UP001050808">
    <property type="component" value="Unassembled WGS sequence"/>
</dbReference>
<comment type="caution">
    <text evidence="2">The sequence shown here is derived from an EMBL/GenBank/DDBJ whole genome shotgun (WGS) entry which is preliminary data.</text>
</comment>
<protein>
    <recommendedName>
        <fullName evidence="1">Malonyl-CoA:ACP transacylase (MAT) domain-containing protein</fullName>
    </recommendedName>
</protein>
<dbReference type="SUPFAM" id="SSF55048">
    <property type="entry name" value="Probable ACP-binding domain of malonyl-CoA ACP transacylase"/>
    <property type="match status" value="1"/>
</dbReference>
<sequence>MQFFETLNVRTAQGRCGLEDVDSVTGLPCTVAGLVARVFGTPVVYSARHRDGGPSRWRKYGTYAPNPTGLAAPFAPLGETKATQCATQGGSDAASDARHVHLFPGQGDFRLTPLLRASGPLRRAAREVLEEVDQVSARHGLPLLAPWLLGATPPSGRDLAKAPPGVMQLAQFGASLAVHRALCERFGTPDAVVGVSFGEIAALTAAGAFEPAEGAEIAWELGRILIGTCPGGLTLLGCGDRAACSLLSRAAAQDTAVACVNDDRETVVSGPVNQLQRVEKAAAGRGVEAVRLRLPFSSHHPALRRQSEEFTQAVRRHPARPTRCMVVSAVARRCYVPGEDLAARLADCLVLPAHVPDAVTLAAAHLLPGQALRLYEAGTGSALSQNARRILAGRPATVHAPLADLGFFSW</sequence>
<proteinExistence type="predicted"/>
<evidence type="ECO:0000259" key="1">
    <source>
        <dbReference type="SMART" id="SM00827"/>
    </source>
</evidence>
<dbReference type="SUPFAM" id="SSF52151">
    <property type="entry name" value="FabD/lysophospholipase-like"/>
    <property type="match status" value="1"/>
</dbReference>
<dbReference type="InterPro" id="IPR014043">
    <property type="entry name" value="Acyl_transferase_dom"/>
</dbReference>
<dbReference type="PANTHER" id="PTHR42681">
    <property type="entry name" value="MALONYL-COA-ACYL CARRIER PROTEIN TRANSACYLASE, MITOCHONDRIAL"/>
    <property type="match status" value="1"/>
</dbReference>
<dbReference type="SMART" id="SM00827">
    <property type="entry name" value="PKS_AT"/>
    <property type="match status" value="1"/>
</dbReference>
<evidence type="ECO:0000313" key="3">
    <source>
        <dbReference type="Proteomes" id="UP001050808"/>
    </source>
</evidence>
<evidence type="ECO:0000313" key="2">
    <source>
        <dbReference type="EMBL" id="GHI40243.1"/>
    </source>
</evidence>
<dbReference type="Gene3D" id="3.40.366.10">
    <property type="entry name" value="Malonyl-Coenzyme A Acyl Carrier Protein, domain 2"/>
    <property type="match status" value="1"/>
</dbReference>
<dbReference type="PANTHER" id="PTHR42681:SF6">
    <property type="entry name" value="BLL0263 PROTEIN"/>
    <property type="match status" value="1"/>
</dbReference>
<dbReference type="InterPro" id="IPR016036">
    <property type="entry name" value="Malonyl_transacylase_ACP-bd"/>
</dbReference>
<keyword evidence="3" id="KW-1185">Reference proteome</keyword>
<dbReference type="InterPro" id="IPR050858">
    <property type="entry name" value="Mal-CoA-ACP_Trans/PKS_FabD"/>
</dbReference>